<evidence type="ECO:0000256" key="8">
    <source>
        <dbReference type="ARBA" id="ARBA00022573"/>
    </source>
</evidence>
<evidence type="ECO:0000256" key="6">
    <source>
        <dbReference type="ARBA" id="ARBA00005159"/>
    </source>
</evidence>
<keyword evidence="11 14" id="KW-0418">Kinase</keyword>
<dbReference type="PANTHER" id="PTHR34848">
    <property type="match status" value="1"/>
</dbReference>
<dbReference type="Proteomes" id="UP001156682">
    <property type="component" value="Unassembled WGS sequence"/>
</dbReference>
<dbReference type="EC" id="2.7.1.156" evidence="14"/>
<evidence type="ECO:0000256" key="10">
    <source>
        <dbReference type="ARBA" id="ARBA00022741"/>
    </source>
</evidence>
<evidence type="ECO:0000256" key="9">
    <source>
        <dbReference type="ARBA" id="ARBA00022679"/>
    </source>
</evidence>
<reference evidence="16" key="1">
    <citation type="journal article" date="2019" name="Int. J. Syst. Evol. Microbiol.">
        <title>The Global Catalogue of Microorganisms (GCM) 10K type strain sequencing project: providing services to taxonomists for standard genome sequencing and annotation.</title>
        <authorList>
            <consortium name="The Broad Institute Genomics Platform"/>
            <consortium name="The Broad Institute Genome Sequencing Center for Infectious Disease"/>
            <person name="Wu L."/>
            <person name="Ma J."/>
        </authorList>
    </citation>
    <scope>NUCLEOTIDE SEQUENCE [LARGE SCALE GENOMIC DNA]</scope>
    <source>
        <strain evidence="16">NBRC 100033</strain>
    </source>
</reference>
<keyword evidence="8 14" id="KW-0169">Cobalamin biosynthesis</keyword>
<dbReference type="RefSeq" id="WP_027851442.1">
    <property type="nucleotide sequence ID" value="NZ_BSOR01000041.1"/>
</dbReference>
<comment type="similarity">
    <text evidence="7 14">Belongs to the CobU/CobP family.</text>
</comment>
<keyword evidence="13 14" id="KW-0342">GTP-binding</keyword>
<comment type="function">
    <text evidence="4 14">Catalyzes ATP-dependent phosphorylation of adenosylcobinamide and addition of GMP to adenosylcobinamide phosphate.</text>
</comment>
<dbReference type="InterPro" id="IPR003203">
    <property type="entry name" value="CobU/CobP"/>
</dbReference>
<dbReference type="EMBL" id="BSOR01000041">
    <property type="protein sequence ID" value="GLR64970.1"/>
    <property type="molecule type" value="Genomic_DNA"/>
</dbReference>
<keyword evidence="9 14" id="KW-0808">Transferase</keyword>
<dbReference type="CDD" id="cd00544">
    <property type="entry name" value="CobU"/>
    <property type="match status" value="1"/>
</dbReference>
<organism evidence="15 16">
    <name type="scientific">Marinospirillum insulare</name>
    <dbReference type="NCBI Taxonomy" id="217169"/>
    <lineage>
        <taxon>Bacteria</taxon>
        <taxon>Pseudomonadati</taxon>
        <taxon>Pseudomonadota</taxon>
        <taxon>Gammaproteobacteria</taxon>
        <taxon>Oceanospirillales</taxon>
        <taxon>Oceanospirillaceae</taxon>
        <taxon>Marinospirillum</taxon>
    </lineage>
</organism>
<dbReference type="PIRSF" id="PIRSF006135">
    <property type="entry name" value="CobU"/>
    <property type="match status" value="1"/>
</dbReference>
<evidence type="ECO:0000256" key="13">
    <source>
        <dbReference type="ARBA" id="ARBA00023134"/>
    </source>
</evidence>
<evidence type="ECO:0000256" key="4">
    <source>
        <dbReference type="ARBA" id="ARBA00003889"/>
    </source>
</evidence>
<proteinExistence type="inferred from homology"/>
<comment type="caution">
    <text evidence="15">The sequence shown here is derived from an EMBL/GenBank/DDBJ whole genome shotgun (WGS) entry which is preliminary data.</text>
</comment>
<dbReference type="Pfam" id="PF02283">
    <property type="entry name" value="CobU"/>
    <property type="match status" value="1"/>
</dbReference>
<dbReference type="EC" id="2.7.7.62" evidence="14"/>
<comment type="pathway">
    <text evidence="6 14">Cofactor biosynthesis; adenosylcobalamin biosynthesis; adenosylcobalamin from cob(II)yrinate a,c-diamide: step 5/7.</text>
</comment>
<evidence type="ECO:0000256" key="7">
    <source>
        <dbReference type="ARBA" id="ARBA00007490"/>
    </source>
</evidence>
<evidence type="ECO:0000256" key="12">
    <source>
        <dbReference type="ARBA" id="ARBA00022840"/>
    </source>
</evidence>
<keyword evidence="12 14" id="KW-0067">ATP-binding</keyword>
<evidence type="ECO:0000256" key="14">
    <source>
        <dbReference type="PIRNR" id="PIRNR006135"/>
    </source>
</evidence>
<evidence type="ECO:0000313" key="15">
    <source>
        <dbReference type="EMBL" id="GLR64970.1"/>
    </source>
</evidence>
<sequence>MRQLVLGGVRSGKSRYAESLAKITGLPVIYIATARAGDDEMQARIQQHQAYRPADWVTLEVFDADLPKQLAKLMQQPKVILLDCLTLWLTQLLCEAPLSEALLEKVDGVLDELVEIVAAGGQAELIMVGNETGLGIMPIDALSRAFGDRAGLLHQRLAEVCEKVVLTVAGLPLVVKG</sequence>
<evidence type="ECO:0000256" key="11">
    <source>
        <dbReference type="ARBA" id="ARBA00022777"/>
    </source>
</evidence>
<evidence type="ECO:0000256" key="1">
    <source>
        <dbReference type="ARBA" id="ARBA00000312"/>
    </source>
</evidence>
<comment type="pathway">
    <text evidence="5 14">Cofactor biosynthesis; adenosylcobalamin biosynthesis; adenosylcobalamin from cob(II)yrinate a,c-diamide: step 6/7.</text>
</comment>
<keyword evidence="16" id="KW-1185">Reference proteome</keyword>
<dbReference type="InterPro" id="IPR027417">
    <property type="entry name" value="P-loop_NTPase"/>
</dbReference>
<comment type="catalytic activity">
    <reaction evidence="1 14">
        <text>adenosylcob(III)inamide + ATP = adenosylcob(III)inamide phosphate + ADP + H(+)</text>
        <dbReference type="Rhea" id="RHEA:15769"/>
        <dbReference type="ChEBI" id="CHEBI:2480"/>
        <dbReference type="ChEBI" id="CHEBI:15378"/>
        <dbReference type="ChEBI" id="CHEBI:30616"/>
        <dbReference type="ChEBI" id="CHEBI:58502"/>
        <dbReference type="ChEBI" id="CHEBI:456216"/>
        <dbReference type="EC" id="2.7.1.156"/>
    </reaction>
</comment>
<name>A0ABQ6A4D7_9GAMM</name>
<evidence type="ECO:0000313" key="16">
    <source>
        <dbReference type="Proteomes" id="UP001156682"/>
    </source>
</evidence>
<dbReference type="Gene3D" id="3.40.50.300">
    <property type="entry name" value="P-loop containing nucleotide triphosphate hydrolases"/>
    <property type="match status" value="1"/>
</dbReference>
<accession>A0ABQ6A4D7</accession>
<evidence type="ECO:0000256" key="3">
    <source>
        <dbReference type="ARBA" id="ARBA00001522"/>
    </source>
</evidence>
<dbReference type="PANTHER" id="PTHR34848:SF1">
    <property type="entry name" value="BIFUNCTIONAL ADENOSYLCOBALAMIN BIOSYNTHESIS PROTEIN COBU"/>
    <property type="match status" value="1"/>
</dbReference>
<comment type="catalytic activity">
    <reaction evidence="2 14">
        <text>adenosylcob(III)inamide phosphate + GTP + H(+) = adenosylcob(III)inamide-GDP + diphosphate</text>
        <dbReference type="Rhea" id="RHEA:22712"/>
        <dbReference type="ChEBI" id="CHEBI:15378"/>
        <dbReference type="ChEBI" id="CHEBI:33019"/>
        <dbReference type="ChEBI" id="CHEBI:37565"/>
        <dbReference type="ChEBI" id="CHEBI:58502"/>
        <dbReference type="ChEBI" id="CHEBI:60487"/>
        <dbReference type="EC" id="2.7.7.62"/>
    </reaction>
</comment>
<gene>
    <name evidence="15" type="primary">cobP</name>
    <name evidence="15" type="ORF">GCM10007878_24080</name>
</gene>
<dbReference type="SUPFAM" id="SSF52540">
    <property type="entry name" value="P-loop containing nucleoside triphosphate hydrolases"/>
    <property type="match status" value="1"/>
</dbReference>
<keyword evidence="10 14" id="KW-0547">Nucleotide-binding</keyword>
<dbReference type="NCBIfam" id="NF004469">
    <property type="entry name" value="PRK05800.1"/>
    <property type="match status" value="1"/>
</dbReference>
<comment type="catalytic activity">
    <reaction evidence="3">
        <text>adenosylcob(III)inamide + GTP = adenosylcob(III)inamide phosphate + GDP + H(+)</text>
        <dbReference type="Rhea" id="RHEA:15765"/>
        <dbReference type="ChEBI" id="CHEBI:2480"/>
        <dbReference type="ChEBI" id="CHEBI:15378"/>
        <dbReference type="ChEBI" id="CHEBI:37565"/>
        <dbReference type="ChEBI" id="CHEBI:58189"/>
        <dbReference type="ChEBI" id="CHEBI:58502"/>
        <dbReference type="EC" id="2.7.1.156"/>
    </reaction>
</comment>
<protein>
    <recommendedName>
        <fullName evidence="14">Bifunctional adenosylcobalamin biosynthesis protein</fullName>
        <ecNumber evidence="14">2.7.1.156</ecNumber>
        <ecNumber evidence="14">2.7.7.62</ecNumber>
    </recommendedName>
</protein>
<evidence type="ECO:0000256" key="2">
    <source>
        <dbReference type="ARBA" id="ARBA00000711"/>
    </source>
</evidence>
<evidence type="ECO:0000256" key="5">
    <source>
        <dbReference type="ARBA" id="ARBA00004692"/>
    </source>
</evidence>